<reference evidence="1 2" key="1">
    <citation type="submission" date="2024-03" db="EMBL/GenBank/DDBJ databases">
        <title>Screening, Identification and Application of a Plant Lactobacillus Strain.</title>
        <authorList>
            <person name="Li Y.L."/>
        </authorList>
    </citation>
    <scope>NUCLEOTIDE SEQUENCE [LARGE SCALE GENOMIC DNA]</scope>
    <source>
        <strain evidence="1 2">JDB</strain>
    </source>
</reference>
<sequence length="82" mass="9648">MQLDMYRDAVYGKYLIVEQRKDIKTLSIDDPDFIKGMEWIRTIDMDFDELPTGLDPVKVIELVKLQGYFKAVQNSYIREVEG</sequence>
<evidence type="ECO:0000313" key="2">
    <source>
        <dbReference type="Proteomes" id="UP001386972"/>
    </source>
</evidence>
<proteinExistence type="predicted"/>
<accession>A0ABU8ZXH0</accession>
<gene>
    <name evidence="1" type="ORF">WLF18_07625</name>
</gene>
<name>A0ABU8ZXH0_9PSED</name>
<organism evidence="1 2">
    <name type="scientific">Pseudomonas shirazensis</name>
    <dbReference type="NCBI Taxonomy" id="2745494"/>
    <lineage>
        <taxon>Bacteria</taxon>
        <taxon>Pseudomonadati</taxon>
        <taxon>Pseudomonadota</taxon>
        <taxon>Gammaproteobacteria</taxon>
        <taxon>Pseudomonadales</taxon>
        <taxon>Pseudomonadaceae</taxon>
        <taxon>Pseudomonas</taxon>
    </lineage>
</organism>
<protein>
    <submittedName>
        <fullName evidence="1">Uncharacterized protein</fullName>
    </submittedName>
</protein>
<keyword evidence="2" id="KW-1185">Reference proteome</keyword>
<evidence type="ECO:0000313" key="1">
    <source>
        <dbReference type="EMBL" id="MEK2608969.1"/>
    </source>
</evidence>
<dbReference type="Proteomes" id="UP001386972">
    <property type="component" value="Unassembled WGS sequence"/>
</dbReference>
<dbReference type="RefSeq" id="WP_340611768.1">
    <property type="nucleotide sequence ID" value="NZ_JBBNAW010000004.1"/>
</dbReference>
<dbReference type="EMBL" id="JBBNAW010000004">
    <property type="protein sequence ID" value="MEK2608969.1"/>
    <property type="molecule type" value="Genomic_DNA"/>
</dbReference>
<comment type="caution">
    <text evidence="1">The sequence shown here is derived from an EMBL/GenBank/DDBJ whole genome shotgun (WGS) entry which is preliminary data.</text>
</comment>